<keyword evidence="1" id="KW-0805">Transcription regulation</keyword>
<keyword evidence="3" id="KW-0804">Transcription</keyword>
<dbReference type="Gene3D" id="1.10.10.60">
    <property type="entry name" value="Homeodomain-like"/>
    <property type="match status" value="1"/>
</dbReference>
<sequence>MAGFSDRSAEPLDLAVVPDPSVMIAFEFGDGLLVGHADGRRQRGSTVLGLAPGGLRVRGRGIECLQIRLSPIVAHAVLGDVVTAAGERPCAGGAMVALEDFWGPEARRVEERLRSASSWRERFAIADAALQRRYAAGRHVSPEVAYVWRQMVLRRGQIRIDALAAEVGWSRQRLWSRFRAQIGLPPKRAAQLLRFDHAAHRLAAGHSAGAVAAESGYADQSHLHRDVLAFTGVTPAAVAAAPWLAVDDSAWAVAGPHHALPGAHHPLSGAGASPSRSSASMPR</sequence>
<evidence type="ECO:0000256" key="4">
    <source>
        <dbReference type="SAM" id="MobiDB-lite"/>
    </source>
</evidence>
<dbReference type="EMBL" id="JACTVJ010000004">
    <property type="protein sequence ID" value="MBC9712446.1"/>
    <property type="molecule type" value="Genomic_DNA"/>
</dbReference>
<dbReference type="Proteomes" id="UP000642284">
    <property type="component" value="Unassembled WGS sequence"/>
</dbReference>
<evidence type="ECO:0000256" key="3">
    <source>
        <dbReference type="ARBA" id="ARBA00023163"/>
    </source>
</evidence>
<evidence type="ECO:0000313" key="6">
    <source>
        <dbReference type="EMBL" id="MBC9712446.1"/>
    </source>
</evidence>
<keyword evidence="2" id="KW-0238">DNA-binding</keyword>
<feature type="domain" description="HTH araC/xylS-type" evidence="5">
    <location>
        <begin position="143"/>
        <end position="241"/>
    </location>
</feature>
<organism evidence="6 7">
    <name type="scientific">Streptomyces polyasparticus</name>
    <dbReference type="NCBI Taxonomy" id="2767826"/>
    <lineage>
        <taxon>Bacteria</taxon>
        <taxon>Bacillati</taxon>
        <taxon>Actinomycetota</taxon>
        <taxon>Actinomycetes</taxon>
        <taxon>Kitasatosporales</taxon>
        <taxon>Streptomycetaceae</taxon>
        <taxon>Streptomyces</taxon>
    </lineage>
</organism>
<evidence type="ECO:0000256" key="2">
    <source>
        <dbReference type="ARBA" id="ARBA00023125"/>
    </source>
</evidence>
<protein>
    <submittedName>
        <fullName evidence="6">AraC family transcriptional regulator</fullName>
    </submittedName>
</protein>
<dbReference type="SMART" id="SM00342">
    <property type="entry name" value="HTH_ARAC"/>
    <property type="match status" value="1"/>
</dbReference>
<dbReference type="PANTHER" id="PTHR46796:SF15">
    <property type="entry name" value="BLL1074 PROTEIN"/>
    <property type="match status" value="1"/>
</dbReference>
<dbReference type="PANTHER" id="PTHR46796">
    <property type="entry name" value="HTH-TYPE TRANSCRIPTIONAL ACTIVATOR RHAS-RELATED"/>
    <property type="match status" value="1"/>
</dbReference>
<feature type="region of interest" description="Disordered" evidence="4">
    <location>
        <begin position="263"/>
        <end position="283"/>
    </location>
</feature>
<dbReference type="PROSITE" id="PS01124">
    <property type="entry name" value="HTH_ARAC_FAMILY_2"/>
    <property type="match status" value="1"/>
</dbReference>
<name>A0ABR7SAD9_9ACTN</name>
<accession>A0ABR7SAD9</accession>
<keyword evidence="7" id="KW-1185">Reference proteome</keyword>
<reference evidence="6 7" key="1">
    <citation type="submission" date="2020-08" db="EMBL/GenBank/DDBJ databases">
        <title>Genemic of Streptomyces polyaspartic.</title>
        <authorList>
            <person name="Liu W."/>
        </authorList>
    </citation>
    <scope>NUCLEOTIDE SEQUENCE [LARGE SCALE GENOMIC DNA]</scope>
    <source>
        <strain evidence="6 7">TRM66268-LWL</strain>
    </source>
</reference>
<comment type="caution">
    <text evidence="6">The sequence shown here is derived from an EMBL/GenBank/DDBJ whole genome shotgun (WGS) entry which is preliminary data.</text>
</comment>
<dbReference type="InterPro" id="IPR050204">
    <property type="entry name" value="AraC_XylS_family_regulators"/>
</dbReference>
<gene>
    <name evidence="6" type="ORF">H9Y04_07655</name>
</gene>
<dbReference type="Pfam" id="PF12833">
    <property type="entry name" value="HTH_18"/>
    <property type="match status" value="1"/>
</dbReference>
<evidence type="ECO:0000256" key="1">
    <source>
        <dbReference type="ARBA" id="ARBA00023015"/>
    </source>
</evidence>
<evidence type="ECO:0000313" key="7">
    <source>
        <dbReference type="Proteomes" id="UP000642284"/>
    </source>
</evidence>
<proteinExistence type="predicted"/>
<evidence type="ECO:0000259" key="5">
    <source>
        <dbReference type="PROSITE" id="PS01124"/>
    </source>
</evidence>
<dbReference type="InterPro" id="IPR018060">
    <property type="entry name" value="HTH_AraC"/>
</dbReference>